<name>A0A518BA09_9BACT</name>
<dbReference type="GO" id="GO:0004177">
    <property type="term" value="F:aminopeptidase activity"/>
    <property type="evidence" value="ECO:0007669"/>
    <property type="project" value="UniProtKB-KW"/>
</dbReference>
<dbReference type="PANTHER" id="PTHR34448">
    <property type="entry name" value="AMINOPEPTIDASE"/>
    <property type="match status" value="1"/>
</dbReference>
<dbReference type="PRINTS" id="PR00919">
    <property type="entry name" value="THERMOPTASE"/>
</dbReference>
<keyword evidence="6" id="KW-0645">Protease</keyword>
<keyword evidence="9" id="KW-0482">Metalloprotease</keyword>
<keyword evidence="7" id="KW-0479">Metal-binding</keyword>
<keyword evidence="11" id="KW-1185">Reference proteome</keyword>
<gene>
    <name evidence="10" type="primary">pepS</name>
    <name evidence="10" type="ORF">Pan216_46950</name>
</gene>
<evidence type="ECO:0000256" key="7">
    <source>
        <dbReference type="ARBA" id="ARBA00022723"/>
    </source>
</evidence>
<dbReference type="InterPro" id="IPR000787">
    <property type="entry name" value="Peptidase_M29"/>
</dbReference>
<organism evidence="10 11">
    <name type="scientific">Kolteria novifilia</name>
    <dbReference type="NCBI Taxonomy" id="2527975"/>
    <lineage>
        <taxon>Bacteria</taxon>
        <taxon>Pseudomonadati</taxon>
        <taxon>Planctomycetota</taxon>
        <taxon>Planctomycetia</taxon>
        <taxon>Kolteriales</taxon>
        <taxon>Kolteriaceae</taxon>
        <taxon>Kolteria</taxon>
    </lineage>
</organism>
<dbReference type="Pfam" id="PF02073">
    <property type="entry name" value="Peptidase_M29"/>
    <property type="match status" value="1"/>
</dbReference>
<reference evidence="10 11" key="1">
    <citation type="submission" date="2019-02" db="EMBL/GenBank/DDBJ databases">
        <title>Deep-cultivation of Planctomycetes and their phenomic and genomic characterization uncovers novel biology.</title>
        <authorList>
            <person name="Wiegand S."/>
            <person name="Jogler M."/>
            <person name="Boedeker C."/>
            <person name="Pinto D."/>
            <person name="Vollmers J."/>
            <person name="Rivas-Marin E."/>
            <person name="Kohn T."/>
            <person name="Peeters S.H."/>
            <person name="Heuer A."/>
            <person name="Rast P."/>
            <person name="Oberbeckmann S."/>
            <person name="Bunk B."/>
            <person name="Jeske O."/>
            <person name="Meyerdierks A."/>
            <person name="Storesund J.E."/>
            <person name="Kallscheuer N."/>
            <person name="Luecker S."/>
            <person name="Lage O.M."/>
            <person name="Pohl T."/>
            <person name="Merkel B.J."/>
            <person name="Hornburger P."/>
            <person name="Mueller R.-W."/>
            <person name="Bruemmer F."/>
            <person name="Labrenz M."/>
            <person name="Spormann A.M."/>
            <person name="Op den Camp H."/>
            <person name="Overmann J."/>
            <person name="Amann R."/>
            <person name="Jetten M.S.M."/>
            <person name="Mascher T."/>
            <person name="Medema M.H."/>
            <person name="Devos D.P."/>
            <person name="Kaster A.-K."/>
            <person name="Ovreas L."/>
            <person name="Rohde M."/>
            <person name="Galperin M.Y."/>
            <person name="Jogler C."/>
        </authorList>
    </citation>
    <scope>NUCLEOTIDE SEQUENCE [LARGE SCALE GENOMIC DNA]</scope>
    <source>
        <strain evidence="10 11">Pan216</strain>
    </source>
</reference>
<proteinExistence type="inferred from homology"/>
<evidence type="ECO:0000256" key="2">
    <source>
        <dbReference type="ARBA" id="ARBA00001946"/>
    </source>
</evidence>
<dbReference type="AlphaFoldDB" id="A0A518BA09"/>
<comment type="similarity">
    <text evidence="4">Belongs to the peptidase M29 family.</text>
</comment>
<evidence type="ECO:0000256" key="9">
    <source>
        <dbReference type="ARBA" id="ARBA00023049"/>
    </source>
</evidence>
<protein>
    <submittedName>
        <fullName evidence="10">Aminopeptidase PepS</fullName>
        <ecNumber evidence="10">3.4.11.-</ecNumber>
    </submittedName>
</protein>
<keyword evidence="8 10" id="KW-0378">Hydrolase</keyword>
<comment type="cofactor">
    <cofactor evidence="1">
        <name>Co(2+)</name>
        <dbReference type="ChEBI" id="CHEBI:48828"/>
    </cofactor>
</comment>
<evidence type="ECO:0000256" key="8">
    <source>
        <dbReference type="ARBA" id="ARBA00022801"/>
    </source>
</evidence>
<comment type="cofactor">
    <cofactor evidence="2">
        <name>Mg(2+)</name>
        <dbReference type="ChEBI" id="CHEBI:18420"/>
    </cofactor>
</comment>
<dbReference type="GO" id="GO:0046872">
    <property type="term" value="F:metal ion binding"/>
    <property type="evidence" value="ECO:0007669"/>
    <property type="project" value="UniProtKB-KW"/>
</dbReference>
<dbReference type="InterPro" id="IPR052170">
    <property type="entry name" value="M29_Exopeptidase"/>
</dbReference>
<sequence length="346" mass="38927">MLIEAFDLPSDELVCRLVEIASERGAHPFVELRSSRVLRSLYRSAGDEMFRAVGQIEKARMEKMDAYIGVRGSDNLSELSDVPVEKLDALQKEWWKPVHLEVRVPKTKWVVLRYPNASMAQAAKKSTEAFEDFYFDVCTADYAKMARDQEPLVKRMAAAEQIRLVAPGTDLSFSTKDIPVIPCAGDRNIPDGEVFTAPVRESVNGVIRFNTPSLHQGFVFEGIELEFRDGKIVRAECNDSERLNQVFDSDEGARYCGEWSIGCNNHVRQPMLDTLFDEKIGGSIHMAMGNAYDEADNGNRSSLHWDLVLIQTPDFGGGEIWFDGELVRKDGWFLPEDLQGLNDGLP</sequence>
<dbReference type="PANTHER" id="PTHR34448:SF1">
    <property type="entry name" value="BLL6088 PROTEIN"/>
    <property type="match status" value="1"/>
</dbReference>
<evidence type="ECO:0000256" key="6">
    <source>
        <dbReference type="ARBA" id="ARBA00022670"/>
    </source>
</evidence>
<evidence type="ECO:0000256" key="5">
    <source>
        <dbReference type="ARBA" id="ARBA00022438"/>
    </source>
</evidence>
<dbReference type="Proteomes" id="UP000317093">
    <property type="component" value="Chromosome"/>
</dbReference>
<dbReference type="InterPro" id="IPR035097">
    <property type="entry name" value="M29_N-terminal"/>
</dbReference>
<evidence type="ECO:0000313" key="11">
    <source>
        <dbReference type="Proteomes" id="UP000317093"/>
    </source>
</evidence>
<dbReference type="Gene3D" id="3.40.1830.10">
    <property type="entry name" value="Thermophilic metalloprotease (M29)"/>
    <property type="match status" value="1"/>
</dbReference>
<dbReference type="GO" id="GO:0006508">
    <property type="term" value="P:proteolysis"/>
    <property type="evidence" value="ECO:0007669"/>
    <property type="project" value="UniProtKB-KW"/>
</dbReference>
<keyword evidence="5 10" id="KW-0031">Aminopeptidase</keyword>
<evidence type="ECO:0000313" key="10">
    <source>
        <dbReference type="EMBL" id="QDU63814.1"/>
    </source>
</evidence>
<accession>A0A518BA09</accession>
<dbReference type="GO" id="GO:0008237">
    <property type="term" value="F:metallopeptidase activity"/>
    <property type="evidence" value="ECO:0007669"/>
    <property type="project" value="UniProtKB-KW"/>
</dbReference>
<evidence type="ECO:0000256" key="3">
    <source>
        <dbReference type="ARBA" id="ARBA00001947"/>
    </source>
</evidence>
<dbReference type="EMBL" id="CP036279">
    <property type="protein sequence ID" value="QDU63814.1"/>
    <property type="molecule type" value="Genomic_DNA"/>
</dbReference>
<dbReference type="EC" id="3.4.11.-" evidence="10"/>
<dbReference type="SUPFAM" id="SSF144052">
    <property type="entry name" value="Thermophilic metalloprotease-like"/>
    <property type="match status" value="1"/>
</dbReference>
<dbReference type="KEGG" id="knv:Pan216_46950"/>
<evidence type="ECO:0000256" key="1">
    <source>
        <dbReference type="ARBA" id="ARBA00001941"/>
    </source>
</evidence>
<evidence type="ECO:0000256" key="4">
    <source>
        <dbReference type="ARBA" id="ARBA00008236"/>
    </source>
</evidence>
<comment type="cofactor">
    <cofactor evidence="3">
        <name>Zn(2+)</name>
        <dbReference type="ChEBI" id="CHEBI:29105"/>
    </cofactor>
</comment>